<proteinExistence type="predicted"/>
<protein>
    <submittedName>
        <fullName evidence="1">Uncharacterized protein</fullName>
    </submittedName>
</protein>
<gene>
    <name evidence="1" type="ORF">F442_17152</name>
</gene>
<evidence type="ECO:0000313" key="1">
    <source>
        <dbReference type="EMBL" id="ETP34546.1"/>
    </source>
</evidence>
<reference evidence="1 2" key="1">
    <citation type="submission" date="2013-11" db="EMBL/GenBank/DDBJ databases">
        <title>The Genome Sequence of Phytophthora parasitica P10297.</title>
        <authorList>
            <consortium name="The Broad Institute Genomics Platform"/>
            <person name="Russ C."/>
            <person name="Tyler B."/>
            <person name="Panabieres F."/>
            <person name="Shan W."/>
            <person name="Tripathy S."/>
            <person name="Grunwald N."/>
            <person name="Machado M."/>
            <person name="Johnson C.S."/>
            <person name="Walker B."/>
            <person name="Young S.K."/>
            <person name="Zeng Q."/>
            <person name="Gargeya S."/>
            <person name="Fitzgerald M."/>
            <person name="Haas B."/>
            <person name="Abouelleil A."/>
            <person name="Allen A.W."/>
            <person name="Alvarado L."/>
            <person name="Arachchi H.M."/>
            <person name="Berlin A.M."/>
            <person name="Chapman S.B."/>
            <person name="Gainer-Dewar J."/>
            <person name="Goldberg J."/>
            <person name="Griggs A."/>
            <person name="Gujja S."/>
            <person name="Hansen M."/>
            <person name="Howarth C."/>
            <person name="Imamovic A."/>
            <person name="Ireland A."/>
            <person name="Larimer J."/>
            <person name="McCowan C."/>
            <person name="Murphy C."/>
            <person name="Pearson M."/>
            <person name="Poon T.W."/>
            <person name="Priest M."/>
            <person name="Roberts A."/>
            <person name="Saif S."/>
            <person name="Shea T."/>
            <person name="Sisk P."/>
            <person name="Sykes S."/>
            <person name="Wortman J."/>
            <person name="Nusbaum C."/>
            <person name="Birren B."/>
        </authorList>
    </citation>
    <scope>NUCLEOTIDE SEQUENCE [LARGE SCALE GENOMIC DNA]</scope>
    <source>
        <strain evidence="1 2">P10297</strain>
    </source>
</reference>
<dbReference type="EMBL" id="ANIY01003606">
    <property type="protein sequence ID" value="ETP34546.1"/>
    <property type="molecule type" value="Genomic_DNA"/>
</dbReference>
<name>W2YHX1_PHYNI</name>
<evidence type="ECO:0000313" key="2">
    <source>
        <dbReference type="Proteomes" id="UP000018948"/>
    </source>
</evidence>
<organism evidence="1 2">
    <name type="scientific">Phytophthora nicotianae P10297</name>
    <dbReference type="NCBI Taxonomy" id="1317064"/>
    <lineage>
        <taxon>Eukaryota</taxon>
        <taxon>Sar</taxon>
        <taxon>Stramenopiles</taxon>
        <taxon>Oomycota</taxon>
        <taxon>Peronosporomycetes</taxon>
        <taxon>Peronosporales</taxon>
        <taxon>Peronosporaceae</taxon>
        <taxon>Phytophthora</taxon>
    </lineage>
</organism>
<dbReference type="Proteomes" id="UP000018948">
    <property type="component" value="Unassembled WGS sequence"/>
</dbReference>
<comment type="caution">
    <text evidence="1">The sequence shown here is derived from an EMBL/GenBank/DDBJ whole genome shotgun (WGS) entry which is preliminary data.</text>
</comment>
<dbReference type="AlphaFoldDB" id="W2YHX1"/>
<accession>W2YHX1</accession>
<sequence length="59" mass="6558">MPDEELVAPFPTAEVTCTLLQKIRWHLVVGIIESEWVHEYAAINTSGGPPPTVYTFDST</sequence>